<keyword evidence="4" id="KW-1185">Reference proteome</keyword>
<sequence length="306" mass="35004">MEYERRDAKPGILSALQELGGTASKTRIKEVMADIEEVDFTYEDINYTVTSRNGRMYKPFAFDFNFGLKELEVLSYVQPIERNRDITLTKKGEIITSCRVPTKADFDTITEYWQEKHRVRQEKMIAEKQASEELSGGAPELTESIDDDGDLANIEWKQELINQLQKFSPKKFENFSRALVNQMGVRLDPVKGVVVSGDHGLDGFGYFESDEFRTTRVAIQAKRYANENKVTEQTIDAFKGAMDAENAEYGILITTSSFTIPARKKAIIGSHPVTLIDGDRIADLVEKYHLFITEVHTYKLKDYYFE</sequence>
<name>A0ABQ5JNT7_9LACO</name>
<dbReference type="GO" id="GO:0004519">
    <property type="term" value="F:endonuclease activity"/>
    <property type="evidence" value="ECO:0007669"/>
    <property type="project" value="UniProtKB-KW"/>
</dbReference>
<dbReference type="SUPFAM" id="SSF52980">
    <property type="entry name" value="Restriction endonuclease-like"/>
    <property type="match status" value="1"/>
</dbReference>
<dbReference type="EMBL" id="BQXO01000004">
    <property type="protein sequence ID" value="GKT06219.1"/>
    <property type="molecule type" value="Genomic_DNA"/>
</dbReference>
<comment type="caution">
    <text evidence="3">The sequence shown here is derived from an EMBL/GenBank/DDBJ whole genome shotgun (WGS) entry which is preliminary data.</text>
</comment>
<proteinExistence type="predicted"/>
<evidence type="ECO:0000313" key="4">
    <source>
        <dbReference type="Proteomes" id="UP001628078"/>
    </source>
</evidence>
<dbReference type="InterPro" id="IPR011335">
    <property type="entry name" value="Restrct_endonuc-II-like"/>
</dbReference>
<keyword evidence="1" id="KW-0378">Hydrolase</keyword>
<reference evidence="3 4" key="1">
    <citation type="submission" date="2022-03" db="EMBL/GenBank/DDBJ databases">
        <title>Draft genome sequence of Furfurilactobacillus curtus JCM 31185.</title>
        <authorList>
            <person name="Suzuki S."/>
            <person name="Endo A."/>
            <person name="Kajikawa A."/>
        </authorList>
    </citation>
    <scope>NUCLEOTIDE SEQUENCE [LARGE SCALE GENOMIC DNA]</scope>
    <source>
        <strain evidence="3 4">JCM 31185</strain>
    </source>
</reference>
<evidence type="ECO:0000313" key="3">
    <source>
        <dbReference type="EMBL" id="GKT06219.1"/>
    </source>
</evidence>
<dbReference type="InterPro" id="IPR052906">
    <property type="entry name" value="Type_IV_Methyl-Rstrct_Enzyme"/>
</dbReference>
<feature type="domain" description="Restriction endonuclease type IV Mrr" evidence="2">
    <location>
        <begin position="164"/>
        <end position="284"/>
    </location>
</feature>
<dbReference type="PANTHER" id="PTHR30015">
    <property type="entry name" value="MRR RESTRICTION SYSTEM PROTEIN"/>
    <property type="match status" value="1"/>
</dbReference>
<dbReference type="Pfam" id="PF04471">
    <property type="entry name" value="Mrr_cat"/>
    <property type="match status" value="1"/>
</dbReference>
<organism evidence="3 4">
    <name type="scientific">Furfurilactobacillus curtus</name>
    <dbReference type="NCBI Taxonomy" id="1746200"/>
    <lineage>
        <taxon>Bacteria</taxon>
        <taxon>Bacillati</taxon>
        <taxon>Bacillota</taxon>
        <taxon>Bacilli</taxon>
        <taxon>Lactobacillales</taxon>
        <taxon>Lactobacillaceae</taxon>
        <taxon>Furfurilactobacillus</taxon>
    </lineage>
</organism>
<dbReference type="InterPro" id="IPR007560">
    <property type="entry name" value="Restrct_endonuc_IV_Mrr"/>
</dbReference>
<dbReference type="Proteomes" id="UP001628078">
    <property type="component" value="Unassembled WGS sequence"/>
</dbReference>
<evidence type="ECO:0000259" key="2">
    <source>
        <dbReference type="Pfam" id="PF04471"/>
    </source>
</evidence>
<evidence type="ECO:0000256" key="1">
    <source>
        <dbReference type="ARBA" id="ARBA00022801"/>
    </source>
</evidence>
<keyword evidence="3" id="KW-0255">Endonuclease</keyword>
<dbReference type="InterPro" id="IPR011856">
    <property type="entry name" value="tRNA_endonuc-like_dom_sf"/>
</dbReference>
<protein>
    <submittedName>
        <fullName evidence="3">Restriction endonuclease</fullName>
    </submittedName>
</protein>
<keyword evidence="3" id="KW-0540">Nuclease</keyword>
<dbReference type="RefSeq" id="WP_407884178.1">
    <property type="nucleotide sequence ID" value="NZ_BQXO01000004.1"/>
</dbReference>
<dbReference type="Gene3D" id="3.40.1350.10">
    <property type="match status" value="1"/>
</dbReference>
<gene>
    <name evidence="3" type="primary">mrr</name>
    <name evidence="3" type="ORF">JCM31185_15060</name>
</gene>
<accession>A0ABQ5JNT7</accession>
<dbReference type="PANTHER" id="PTHR30015:SF7">
    <property type="entry name" value="TYPE IV METHYL-DIRECTED RESTRICTION ENZYME ECOKMRR"/>
    <property type="match status" value="1"/>
</dbReference>